<dbReference type="NCBIfam" id="NF033644">
    <property type="entry name" value="antiterm_UpxY"/>
    <property type="match status" value="1"/>
</dbReference>
<evidence type="ECO:0000313" key="2">
    <source>
        <dbReference type="Proteomes" id="UP000820977"/>
    </source>
</evidence>
<comment type="caution">
    <text evidence="1">The sequence shown here is derived from an EMBL/GenBank/DDBJ whole genome shotgun (WGS) entry which is preliminary data.</text>
</comment>
<sequence>MEKAGNDNNCFSDDNAGKERYDAGNAVSWHAVKLFAVRQKDVADYFADCGLESFIPMCRRDYVDADGKRRHDIRPVVTNLIFVKAVFGVRRMLSIYAGYPKRLFVMRKSKDNPELYNIPDKQMREFILMCNPEIEMKKFLSESEAKLKKGQRVVVDFGPLKGLSGRLVRQSHKYFLLKDVPGMAVMIKVSRWCCRPVEE</sequence>
<gene>
    <name evidence="1" type="ORF">HPS54_02735</name>
</gene>
<organism evidence="1 2">
    <name type="scientific">Xylanibacter caecicola</name>
    <dbReference type="NCBI Taxonomy" id="2736294"/>
    <lineage>
        <taxon>Bacteria</taxon>
        <taxon>Pseudomonadati</taxon>
        <taxon>Bacteroidota</taxon>
        <taxon>Bacteroidia</taxon>
        <taxon>Bacteroidales</taxon>
        <taxon>Prevotellaceae</taxon>
        <taxon>Xylanibacter</taxon>
    </lineage>
</organism>
<dbReference type="RefSeq" id="WP_172343935.1">
    <property type="nucleotide sequence ID" value="NZ_CASYYZ010000061.1"/>
</dbReference>
<keyword evidence="2" id="KW-1185">Reference proteome</keyword>
<accession>A0ABX2AZ89</accession>
<protein>
    <submittedName>
        <fullName evidence="1">UpxY family transcription antiterminator</fullName>
    </submittedName>
</protein>
<dbReference type="CDD" id="cd09895">
    <property type="entry name" value="NGN_SP_UpxY"/>
    <property type="match status" value="1"/>
</dbReference>
<dbReference type="Gene3D" id="3.30.70.940">
    <property type="entry name" value="NusG, N-terminal domain"/>
    <property type="match status" value="1"/>
</dbReference>
<evidence type="ECO:0000313" key="1">
    <source>
        <dbReference type="EMBL" id="NPE24446.1"/>
    </source>
</evidence>
<dbReference type="InterPro" id="IPR036735">
    <property type="entry name" value="NGN_dom_sf"/>
</dbReference>
<name>A0ABX2AZ89_9BACT</name>
<proteinExistence type="predicted"/>
<dbReference type="EMBL" id="JABKKJ010000002">
    <property type="protein sequence ID" value="NPE24446.1"/>
    <property type="molecule type" value="Genomic_DNA"/>
</dbReference>
<reference evidence="1 2" key="1">
    <citation type="submission" date="2020-05" db="EMBL/GenBank/DDBJ databases">
        <title>Distinct polysaccharide utilization as determinants for interspecies competition between intestinal Prevotella spp.</title>
        <authorList>
            <person name="Galvez E.J.C."/>
            <person name="Iljazovic A."/>
            <person name="Strowig T."/>
        </authorList>
    </citation>
    <scope>NUCLEOTIDE SEQUENCE [LARGE SCALE GENOMIC DNA]</scope>
    <source>
        <strain evidence="1 2">PCHR</strain>
    </source>
</reference>
<dbReference type="Proteomes" id="UP000820977">
    <property type="component" value="Unassembled WGS sequence"/>
</dbReference>